<protein>
    <submittedName>
        <fullName evidence="1">CaiF/GrlA family transcriptional regulator</fullName>
    </submittedName>
</protein>
<sequence>MTGRENRRGRSRCREPQQSNHDVCVVPEEVSAHEGKPLYVLVALWCLKRGGWVNRGQIADAFGISERSATFQLTYLSRKKEQICCELRKVKRAGVPVESYEVRVTEVSPEAGVRKVSEKQREAVKTIQRGRVGNADGDVRELTRNIWNSLQRGRKA</sequence>
<dbReference type="Proteomes" id="UP000885348">
    <property type="component" value="Unassembled WGS sequence"/>
</dbReference>
<organism evidence="1">
    <name type="scientific">Salmonella enterica I</name>
    <dbReference type="NCBI Taxonomy" id="59201"/>
    <lineage>
        <taxon>Bacteria</taxon>
        <taxon>Pseudomonadati</taxon>
        <taxon>Pseudomonadota</taxon>
        <taxon>Gammaproteobacteria</taxon>
        <taxon>Enterobacterales</taxon>
        <taxon>Enterobacteriaceae</taxon>
        <taxon>Salmonella</taxon>
    </lineage>
</organism>
<dbReference type="InterPro" id="IPR036388">
    <property type="entry name" value="WH-like_DNA-bd_sf"/>
</dbReference>
<accession>A0A3R1AEN0</accession>
<dbReference type="Pfam" id="PF07180">
    <property type="entry name" value="CaiF_GrlA"/>
    <property type="match status" value="1"/>
</dbReference>
<comment type="caution">
    <text evidence="1">The sequence shown here is derived from an EMBL/GenBank/DDBJ whole genome shotgun (WGS) entry which is preliminary data.</text>
</comment>
<dbReference type="AlphaFoldDB" id="A0A3R1AEN0"/>
<dbReference type="InterPro" id="IPR020357">
    <property type="entry name" value="Tscrpt_reg_CaiF/GrlA"/>
</dbReference>
<gene>
    <name evidence="1" type="ORF">D7N80_27780</name>
</gene>
<reference evidence="1" key="1">
    <citation type="submission" date="2018-09" db="EMBL/GenBank/DDBJ databases">
        <authorList>
            <person name="Ashton P.M."/>
            <person name="Dallman T."/>
            <person name="Nair S."/>
            <person name="De Pinna E."/>
            <person name="Peters T."/>
            <person name="Grant K."/>
        </authorList>
    </citation>
    <scope>NUCLEOTIDE SEQUENCE [LARGE SCALE GENOMIC DNA]</scope>
    <source>
        <strain evidence="1">598938</strain>
    </source>
</reference>
<dbReference type="GO" id="GO:0006351">
    <property type="term" value="P:DNA-templated transcription"/>
    <property type="evidence" value="ECO:0007669"/>
    <property type="project" value="InterPro"/>
</dbReference>
<dbReference type="Gene3D" id="1.10.10.10">
    <property type="entry name" value="Winged helix-like DNA-binding domain superfamily/Winged helix DNA-binding domain"/>
    <property type="match status" value="1"/>
</dbReference>
<dbReference type="EMBL" id="RVVJ01000070">
    <property type="protein sequence ID" value="MML56983.1"/>
    <property type="molecule type" value="Genomic_DNA"/>
</dbReference>
<name>A0A3R1AEN0_SALET</name>
<proteinExistence type="predicted"/>
<evidence type="ECO:0000313" key="1">
    <source>
        <dbReference type="EMBL" id="MML56983.1"/>
    </source>
</evidence>